<dbReference type="PANTHER" id="PTHR30146:SF109">
    <property type="entry name" value="HTH-TYPE TRANSCRIPTIONAL REGULATOR GALS"/>
    <property type="match status" value="1"/>
</dbReference>
<name>A0ABV4IY38_9ACTN</name>
<organism evidence="5 6">
    <name type="scientific">Streptomyces pimonensis</name>
    <dbReference type="NCBI Taxonomy" id="2860288"/>
    <lineage>
        <taxon>Bacteria</taxon>
        <taxon>Bacillati</taxon>
        <taxon>Actinomycetota</taxon>
        <taxon>Actinomycetes</taxon>
        <taxon>Kitasatosporales</taxon>
        <taxon>Streptomycetaceae</taxon>
        <taxon>Streptomyces</taxon>
    </lineage>
</organism>
<dbReference type="RefSeq" id="WP_371238077.1">
    <property type="nucleotide sequence ID" value="NZ_JAHWZY010000010.1"/>
</dbReference>
<keyword evidence="2" id="KW-0238">DNA-binding</keyword>
<evidence type="ECO:0000313" key="6">
    <source>
        <dbReference type="Proteomes" id="UP001567537"/>
    </source>
</evidence>
<gene>
    <name evidence="5" type="ORF">KYY02_12650</name>
</gene>
<dbReference type="InterPro" id="IPR028082">
    <property type="entry name" value="Peripla_BP_I"/>
</dbReference>
<dbReference type="Gene3D" id="1.10.260.40">
    <property type="entry name" value="lambda repressor-like DNA-binding domains"/>
    <property type="match status" value="1"/>
</dbReference>
<protein>
    <submittedName>
        <fullName evidence="5">LacI family transcriptional regulator</fullName>
    </submittedName>
</protein>
<sequence>MVRDGTARRRVGIKDVARAAGVSLGTVSNVLNRPEIVAESTRTRVLDVIDSLGYVRAEGARQLRGWTSRVIAVLVHDLANPFFTALATGVEQAAREADLGVMVCTGARDPAEAARHLALITSHQVRGAVLTSGEGVGRTVAAFRRNAVPFVVADQSASQPGACSVGIDDVAGGHAAIHHLVERGHRSIAHVSGPDRLQQIRDRRRGALGAIGAAGLPAASLRDVPCPALTVNAGRDAGHRVLGLPTRPTAVFCANDLRALGVMQALYEAGLRVPDDIAVVGYDDIEFAASAVVPLTSVRRPAAAMGRQAGRLLVEDTGRGVVHGHAHVVLQPELVVRRSSMGTPAR</sequence>
<comment type="caution">
    <text evidence="5">The sequence shown here is derived from an EMBL/GenBank/DDBJ whole genome shotgun (WGS) entry which is preliminary data.</text>
</comment>
<evidence type="ECO:0000256" key="3">
    <source>
        <dbReference type="ARBA" id="ARBA00023163"/>
    </source>
</evidence>
<dbReference type="SUPFAM" id="SSF47413">
    <property type="entry name" value="lambda repressor-like DNA-binding domains"/>
    <property type="match status" value="1"/>
</dbReference>
<dbReference type="InterPro" id="IPR010982">
    <property type="entry name" value="Lambda_DNA-bd_dom_sf"/>
</dbReference>
<evidence type="ECO:0000313" key="5">
    <source>
        <dbReference type="EMBL" id="MEZ3179503.1"/>
    </source>
</evidence>
<evidence type="ECO:0000256" key="2">
    <source>
        <dbReference type="ARBA" id="ARBA00023125"/>
    </source>
</evidence>
<keyword evidence="1" id="KW-0805">Transcription regulation</keyword>
<dbReference type="SMART" id="SM00354">
    <property type="entry name" value="HTH_LACI"/>
    <property type="match status" value="1"/>
</dbReference>
<dbReference type="CDD" id="cd01392">
    <property type="entry name" value="HTH_LacI"/>
    <property type="match status" value="1"/>
</dbReference>
<proteinExistence type="predicted"/>
<reference evidence="5 6" key="1">
    <citation type="journal article" date="2021" name="Res Sq">
        <title>Streptomyces Pimoensis sp. nov., Isolated From the Taklimakan Desert in Xinjiang, China.</title>
        <authorList>
            <person name="Zhang P."/>
            <person name="Luo X."/>
            <person name="Luo X."/>
            <person name="Liu Z."/>
            <person name="Xia Z."/>
            <person name="Wan C."/>
            <person name="zhang L."/>
        </authorList>
    </citation>
    <scope>NUCLEOTIDE SEQUENCE [LARGE SCALE GENOMIC DNA]</scope>
    <source>
        <strain evidence="5 6">TRM75549</strain>
    </source>
</reference>
<evidence type="ECO:0000256" key="1">
    <source>
        <dbReference type="ARBA" id="ARBA00023015"/>
    </source>
</evidence>
<dbReference type="Proteomes" id="UP001567537">
    <property type="component" value="Unassembled WGS sequence"/>
</dbReference>
<dbReference type="InterPro" id="IPR046335">
    <property type="entry name" value="LacI/GalR-like_sensor"/>
</dbReference>
<dbReference type="PROSITE" id="PS50932">
    <property type="entry name" value="HTH_LACI_2"/>
    <property type="match status" value="1"/>
</dbReference>
<feature type="domain" description="HTH lacI-type" evidence="4">
    <location>
        <begin position="11"/>
        <end position="65"/>
    </location>
</feature>
<keyword evidence="6" id="KW-1185">Reference proteome</keyword>
<evidence type="ECO:0000259" key="4">
    <source>
        <dbReference type="PROSITE" id="PS50932"/>
    </source>
</evidence>
<dbReference type="PROSITE" id="PS00356">
    <property type="entry name" value="HTH_LACI_1"/>
    <property type="match status" value="1"/>
</dbReference>
<dbReference type="InterPro" id="IPR000843">
    <property type="entry name" value="HTH_LacI"/>
</dbReference>
<keyword evidence="3" id="KW-0804">Transcription</keyword>
<dbReference type="CDD" id="cd06267">
    <property type="entry name" value="PBP1_LacI_sugar_binding-like"/>
    <property type="match status" value="1"/>
</dbReference>
<dbReference type="EMBL" id="JAHWZY010000010">
    <property type="protein sequence ID" value="MEZ3179503.1"/>
    <property type="molecule type" value="Genomic_DNA"/>
</dbReference>
<dbReference type="Pfam" id="PF00356">
    <property type="entry name" value="LacI"/>
    <property type="match status" value="1"/>
</dbReference>
<accession>A0ABV4IY38</accession>
<dbReference type="Pfam" id="PF13377">
    <property type="entry name" value="Peripla_BP_3"/>
    <property type="match status" value="1"/>
</dbReference>
<dbReference type="SUPFAM" id="SSF53822">
    <property type="entry name" value="Periplasmic binding protein-like I"/>
    <property type="match status" value="1"/>
</dbReference>
<dbReference type="Gene3D" id="3.40.50.2300">
    <property type="match status" value="2"/>
</dbReference>
<dbReference type="PANTHER" id="PTHR30146">
    <property type="entry name" value="LACI-RELATED TRANSCRIPTIONAL REPRESSOR"/>
    <property type="match status" value="1"/>
</dbReference>